<dbReference type="PATRIC" id="fig|1348662.3.peg.1631"/>
<evidence type="ECO:0000313" key="8">
    <source>
        <dbReference type="Proteomes" id="UP000016943"/>
    </source>
</evidence>
<dbReference type="HOGENOM" id="CLU_101331_0_0_11"/>
<dbReference type="UniPathway" id="UPA00895"/>
<dbReference type="Proteomes" id="UP000016943">
    <property type="component" value="Chromosome"/>
</dbReference>
<dbReference type="GeneID" id="78250393"/>
<dbReference type="RefSeq" id="WP_021012153.1">
    <property type="nucleotide sequence ID" value="NC_022198.1"/>
</dbReference>
<feature type="transmembrane region" description="Helical" evidence="5">
    <location>
        <begin position="83"/>
        <end position="101"/>
    </location>
</feature>
<gene>
    <name evidence="7" type="ORF">CARG_08240</name>
</gene>
<dbReference type="KEGG" id="caz:CARG_08240"/>
<feature type="transmembrane region" description="Helical" evidence="5">
    <location>
        <begin position="56"/>
        <end position="78"/>
    </location>
</feature>
<keyword evidence="2 5" id="KW-0812">Transmembrane</keyword>
<proteinExistence type="predicted"/>
<dbReference type="GO" id="GO:0030416">
    <property type="term" value="P:methylamine metabolic process"/>
    <property type="evidence" value="ECO:0007669"/>
    <property type="project" value="InterPro"/>
</dbReference>
<reference evidence="7 8" key="1">
    <citation type="journal article" date="2013" name="Genome Announc.">
        <title>Whole-Genome Sequence of the Clinical Strain Corynebacterium argentoratense DSM 44202, Isolated from a Human Throat Specimen.</title>
        <authorList>
            <person name="Bomholt C."/>
            <person name="Glaub A."/>
            <person name="Gravermann K."/>
            <person name="Albersmeier A."/>
            <person name="Brinkrolf K."/>
            <person name="Ruckert C."/>
            <person name="Tauch A."/>
        </authorList>
    </citation>
    <scope>NUCLEOTIDE SEQUENCE [LARGE SCALE GENOMIC DNA]</scope>
    <source>
        <strain evidence="7">DSM 44202</strain>
    </source>
</reference>
<keyword evidence="8" id="KW-1185">Reference proteome</keyword>
<feature type="domain" description="Methylamine utilisation protein MauE" evidence="6">
    <location>
        <begin position="10"/>
        <end position="144"/>
    </location>
</feature>
<evidence type="ECO:0000256" key="1">
    <source>
        <dbReference type="ARBA" id="ARBA00004141"/>
    </source>
</evidence>
<dbReference type="InterPro" id="IPR009908">
    <property type="entry name" value="Methylamine_util_MauE"/>
</dbReference>
<comment type="subcellular location">
    <subcellularLocation>
        <location evidence="1">Membrane</location>
        <topology evidence="1">Multi-pass membrane protein</topology>
    </subcellularLocation>
</comment>
<evidence type="ECO:0000256" key="3">
    <source>
        <dbReference type="ARBA" id="ARBA00022989"/>
    </source>
</evidence>
<evidence type="ECO:0000313" key="7">
    <source>
        <dbReference type="EMBL" id="AGU15759.1"/>
    </source>
</evidence>
<evidence type="ECO:0000256" key="5">
    <source>
        <dbReference type="SAM" id="Phobius"/>
    </source>
</evidence>
<dbReference type="Pfam" id="PF07291">
    <property type="entry name" value="MauE"/>
    <property type="match status" value="1"/>
</dbReference>
<dbReference type="eggNOG" id="COG2259">
    <property type="taxonomic scope" value="Bacteria"/>
</dbReference>
<dbReference type="AlphaFoldDB" id="U3GWS0"/>
<organism evidence="7 8">
    <name type="scientific">Corynebacterium argentoratense DSM 44202</name>
    <dbReference type="NCBI Taxonomy" id="1348662"/>
    <lineage>
        <taxon>Bacteria</taxon>
        <taxon>Bacillati</taxon>
        <taxon>Actinomycetota</taxon>
        <taxon>Actinomycetes</taxon>
        <taxon>Mycobacteriales</taxon>
        <taxon>Corynebacteriaceae</taxon>
        <taxon>Corynebacterium</taxon>
    </lineage>
</organism>
<dbReference type="EMBL" id="CP006365">
    <property type="protein sequence ID" value="AGU15759.1"/>
    <property type="molecule type" value="Genomic_DNA"/>
</dbReference>
<dbReference type="GO" id="GO:0016020">
    <property type="term" value="C:membrane"/>
    <property type="evidence" value="ECO:0007669"/>
    <property type="project" value="UniProtKB-SubCell"/>
</dbReference>
<keyword evidence="3 5" id="KW-1133">Transmembrane helix</keyword>
<evidence type="ECO:0000256" key="4">
    <source>
        <dbReference type="ARBA" id="ARBA00023136"/>
    </source>
</evidence>
<name>U3GWS0_9CORY</name>
<dbReference type="OrthoDB" id="5422529at2"/>
<keyword evidence="4 5" id="KW-0472">Membrane</keyword>
<accession>U3GWS0</accession>
<evidence type="ECO:0000259" key="6">
    <source>
        <dbReference type="Pfam" id="PF07291"/>
    </source>
</evidence>
<evidence type="ECO:0000256" key="2">
    <source>
        <dbReference type="ARBA" id="ARBA00022692"/>
    </source>
</evidence>
<protein>
    <recommendedName>
        <fullName evidence="6">Methylamine utilisation protein MauE domain-containing protein</fullName>
    </recommendedName>
</protein>
<sequence length="154" mass="16352">MTVRTGWSAMDAVALLARFALAAVWIASGVLKMQNPGDTLLSVRAYELFPDAAERFIALALPPLEVALGVLLVLGIFLRATSLLSALIFLAFIAGIASAWARGLTIDCGCFGGGGYNSSVSPWAYVKEILRDTAFIALAAIVAWKPLNKLAVWP</sequence>
<dbReference type="STRING" id="1348662.CARG_08240"/>